<feature type="compositionally biased region" description="Basic and acidic residues" evidence="1">
    <location>
        <begin position="77"/>
        <end position="92"/>
    </location>
</feature>
<gene>
    <name evidence="2" type="ORF">TSPGSL018_1790</name>
</gene>
<dbReference type="EMBL" id="GBEZ01000821">
    <property type="protein sequence ID" value="JAC84094.1"/>
    <property type="molecule type" value="Transcribed_RNA"/>
</dbReference>
<reference evidence="2" key="1">
    <citation type="submission" date="2014-05" db="EMBL/GenBank/DDBJ databases">
        <title>The transcriptome of the halophilic microalga Tetraselmis sp. GSL018 isolated from the Great Salt Lake, Utah.</title>
        <authorList>
            <person name="Jinkerson R.E."/>
            <person name="D'Adamo S."/>
            <person name="Posewitz M.C."/>
        </authorList>
    </citation>
    <scope>NUCLEOTIDE SEQUENCE</scope>
    <source>
        <strain evidence="2">GSL018</strain>
    </source>
</reference>
<feature type="compositionally biased region" description="Basic and acidic residues" evidence="1">
    <location>
        <begin position="41"/>
        <end position="50"/>
    </location>
</feature>
<evidence type="ECO:0000256" key="1">
    <source>
        <dbReference type="SAM" id="MobiDB-lite"/>
    </source>
</evidence>
<feature type="compositionally biased region" description="Basic and acidic residues" evidence="1">
    <location>
        <begin position="25"/>
        <end position="34"/>
    </location>
</feature>
<proteinExistence type="predicted"/>
<feature type="region of interest" description="Disordered" evidence="1">
    <location>
        <begin position="1"/>
        <end position="111"/>
    </location>
</feature>
<feature type="compositionally biased region" description="Polar residues" evidence="1">
    <location>
        <begin position="1"/>
        <end position="10"/>
    </location>
</feature>
<name>A0A061SM22_9CHLO</name>
<evidence type="ECO:0000313" key="2">
    <source>
        <dbReference type="EMBL" id="JAC84094.1"/>
    </source>
</evidence>
<organism evidence="2">
    <name type="scientific">Tetraselmis sp. GSL018</name>
    <dbReference type="NCBI Taxonomy" id="582737"/>
    <lineage>
        <taxon>Eukaryota</taxon>
        <taxon>Viridiplantae</taxon>
        <taxon>Chlorophyta</taxon>
        <taxon>core chlorophytes</taxon>
        <taxon>Chlorodendrophyceae</taxon>
        <taxon>Chlorodendrales</taxon>
        <taxon>Chlorodendraceae</taxon>
        <taxon>Tetraselmis</taxon>
    </lineage>
</organism>
<sequence length="200" mass="21953">MTNELAQGTTPPAVLARTVSSTENSLRKQGREVADSFPDSSLKEHRDPKLPKYLNTSRAREADADQFQTSVTAKGPAKRELEGDEGARDVAFKKPKLGGSVDEKSPSPAEEMLEKDEAVHAVEGSLAARKAVNRTEVSAEEHPRRGARIPGKKAACNRQLNNKNFLKSVLPNLTRLSRTEILQDLRVMEGGAARGRDRER</sequence>
<dbReference type="AlphaFoldDB" id="A0A061SM22"/>
<accession>A0A061SM22</accession>
<protein>
    <submittedName>
        <fullName evidence="2">Uncharacterized protein</fullName>
    </submittedName>
</protein>